<feature type="chain" id="PRO_5042106726" evidence="1">
    <location>
        <begin position="23"/>
        <end position="110"/>
    </location>
</feature>
<protein>
    <submittedName>
        <fullName evidence="2">Uncharacterized protein</fullName>
    </submittedName>
</protein>
<dbReference type="AlphaFoldDB" id="A0AAD6U2J1"/>
<dbReference type="Proteomes" id="UP001222325">
    <property type="component" value="Unassembled WGS sequence"/>
</dbReference>
<gene>
    <name evidence="2" type="ORF">B0H15DRAFT_1023521</name>
</gene>
<keyword evidence="1" id="KW-0732">Signal</keyword>
<organism evidence="2 3">
    <name type="scientific">Mycena belliarum</name>
    <dbReference type="NCBI Taxonomy" id="1033014"/>
    <lineage>
        <taxon>Eukaryota</taxon>
        <taxon>Fungi</taxon>
        <taxon>Dikarya</taxon>
        <taxon>Basidiomycota</taxon>
        <taxon>Agaricomycotina</taxon>
        <taxon>Agaricomycetes</taxon>
        <taxon>Agaricomycetidae</taxon>
        <taxon>Agaricales</taxon>
        <taxon>Marasmiineae</taxon>
        <taxon>Mycenaceae</taxon>
        <taxon>Mycena</taxon>
    </lineage>
</organism>
<proteinExistence type="predicted"/>
<evidence type="ECO:0000313" key="2">
    <source>
        <dbReference type="EMBL" id="KAJ7085517.1"/>
    </source>
</evidence>
<reference evidence="2" key="1">
    <citation type="submission" date="2023-03" db="EMBL/GenBank/DDBJ databases">
        <title>Massive genome expansion in bonnet fungi (Mycena s.s.) driven by repeated elements and novel gene families across ecological guilds.</title>
        <authorList>
            <consortium name="Lawrence Berkeley National Laboratory"/>
            <person name="Harder C.B."/>
            <person name="Miyauchi S."/>
            <person name="Viragh M."/>
            <person name="Kuo A."/>
            <person name="Thoen E."/>
            <person name="Andreopoulos B."/>
            <person name="Lu D."/>
            <person name="Skrede I."/>
            <person name="Drula E."/>
            <person name="Henrissat B."/>
            <person name="Morin E."/>
            <person name="Kohler A."/>
            <person name="Barry K."/>
            <person name="LaButti K."/>
            <person name="Morin E."/>
            <person name="Salamov A."/>
            <person name="Lipzen A."/>
            <person name="Mereny Z."/>
            <person name="Hegedus B."/>
            <person name="Baldrian P."/>
            <person name="Stursova M."/>
            <person name="Weitz H."/>
            <person name="Taylor A."/>
            <person name="Grigoriev I.V."/>
            <person name="Nagy L.G."/>
            <person name="Martin F."/>
            <person name="Kauserud H."/>
        </authorList>
    </citation>
    <scope>NUCLEOTIDE SEQUENCE</scope>
    <source>
        <strain evidence="2">CBHHK173m</strain>
    </source>
</reference>
<keyword evidence="3" id="KW-1185">Reference proteome</keyword>
<accession>A0AAD6U2J1</accession>
<name>A0AAD6U2J1_9AGAR</name>
<evidence type="ECO:0000256" key="1">
    <source>
        <dbReference type="SAM" id="SignalP"/>
    </source>
</evidence>
<dbReference type="EMBL" id="JARJCN010000034">
    <property type="protein sequence ID" value="KAJ7085517.1"/>
    <property type="molecule type" value="Genomic_DNA"/>
</dbReference>
<evidence type="ECO:0000313" key="3">
    <source>
        <dbReference type="Proteomes" id="UP001222325"/>
    </source>
</evidence>
<feature type="signal peptide" evidence="1">
    <location>
        <begin position="1"/>
        <end position="22"/>
    </location>
</feature>
<sequence>MQFNIAFITSALLAAAMPAMSAKLTFFEGADCTGSSLPISTGSKPGDCVFLTHGGSSKSIKYSNVPNKIQFFISGGKHDKCTNGFAAVRSNGAGCETAPAGVNWESVKLT</sequence>
<comment type="caution">
    <text evidence="2">The sequence shown here is derived from an EMBL/GenBank/DDBJ whole genome shotgun (WGS) entry which is preliminary data.</text>
</comment>